<accession>A0A504J8J7</accession>
<evidence type="ECO:0000313" key="6">
    <source>
        <dbReference type="Proteomes" id="UP000315540"/>
    </source>
</evidence>
<dbReference type="InterPro" id="IPR018060">
    <property type="entry name" value="HTH_AraC"/>
</dbReference>
<dbReference type="AlphaFoldDB" id="A0A504J8J7"/>
<dbReference type="SUPFAM" id="SSF46689">
    <property type="entry name" value="Homeodomain-like"/>
    <property type="match status" value="2"/>
</dbReference>
<dbReference type="GO" id="GO:0043565">
    <property type="term" value="F:sequence-specific DNA binding"/>
    <property type="evidence" value="ECO:0007669"/>
    <property type="project" value="InterPro"/>
</dbReference>
<dbReference type="Pfam" id="PF12833">
    <property type="entry name" value="HTH_18"/>
    <property type="match status" value="1"/>
</dbReference>
<keyword evidence="6" id="KW-1185">Reference proteome</keyword>
<proteinExistence type="predicted"/>
<dbReference type="EMBL" id="VFWZ01000002">
    <property type="protein sequence ID" value="TPN86904.1"/>
    <property type="molecule type" value="Genomic_DNA"/>
</dbReference>
<dbReference type="Gene3D" id="1.10.10.60">
    <property type="entry name" value="Homeodomain-like"/>
    <property type="match status" value="1"/>
</dbReference>
<dbReference type="GO" id="GO:0003700">
    <property type="term" value="F:DNA-binding transcription factor activity"/>
    <property type="evidence" value="ECO:0007669"/>
    <property type="project" value="InterPro"/>
</dbReference>
<reference evidence="5 6" key="1">
    <citation type="submission" date="2019-06" db="EMBL/GenBank/DDBJ databases">
        <authorList>
            <person name="Meng X."/>
        </authorList>
    </citation>
    <scope>NUCLEOTIDE SEQUENCE [LARGE SCALE GENOMIC DNA]</scope>
    <source>
        <strain evidence="5 6">M625</strain>
    </source>
</reference>
<keyword evidence="1" id="KW-0805">Transcription regulation</keyword>
<feature type="domain" description="HTH araC/xylS-type" evidence="4">
    <location>
        <begin position="5"/>
        <end position="102"/>
    </location>
</feature>
<evidence type="ECO:0000313" key="5">
    <source>
        <dbReference type="EMBL" id="TPN86904.1"/>
    </source>
</evidence>
<keyword evidence="2" id="KW-0238">DNA-binding</keyword>
<organism evidence="5 6">
    <name type="scientific">Aquimarina algicola</name>
    <dbReference type="NCBI Taxonomy" id="2589995"/>
    <lineage>
        <taxon>Bacteria</taxon>
        <taxon>Pseudomonadati</taxon>
        <taxon>Bacteroidota</taxon>
        <taxon>Flavobacteriia</taxon>
        <taxon>Flavobacteriales</taxon>
        <taxon>Flavobacteriaceae</taxon>
        <taxon>Aquimarina</taxon>
    </lineage>
</organism>
<dbReference type="SMART" id="SM00342">
    <property type="entry name" value="HTH_ARAC"/>
    <property type="match status" value="1"/>
</dbReference>
<evidence type="ECO:0000256" key="1">
    <source>
        <dbReference type="ARBA" id="ARBA00023015"/>
    </source>
</evidence>
<gene>
    <name evidence="5" type="ORF">FHK87_04695</name>
</gene>
<dbReference type="RefSeq" id="WP_140590586.1">
    <property type="nucleotide sequence ID" value="NZ_VFWZ01000002.1"/>
</dbReference>
<dbReference type="Proteomes" id="UP000315540">
    <property type="component" value="Unassembled WGS sequence"/>
</dbReference>
<dbReference type="InterPro" id="IPR009057">
    <property type="entry name" value="Homeodomain-like_sf"/>
</dbReference>
<dbReference type="OrthoDB" id="9779074at2"/>
<evidence type="ECO:0000256" key="2">
    <source>
        <dbReference type="ARBA" id="ARBA00023125"/>
    </source>
</evidence>
<keyword evidence="3" id="KW-0804">Transcription</keyword>
<evidence type="ECO:0000256" key="3">
    <source>
        <dbReference type="ARBA" id="ARBA00023163"/>
    </source>
</evidence>
<dbReference type="PANTHER" id="PTHR43280:SF28">
    <property type="entry name" value="HTH-TYPE TRANSCRIPTIONAL ACTIVATOR RHAS"/>
    <property type="match status" value="1"/>
</dbReference>
<sequence>MRATKNVIEHLKANMYQPVKVDELADIACLSKVQLYRVFTSEIGVTPIQYHELLRIKKGIELLQSDIQIRQVAYQLGYENYETFSRAFKKIVTLAPSDLQSVYFQFIEQANPNCALIIKEQASLIQIDNLINESFGDKRYDLDVEIYRLNFQTKKKWDLLRDLQSENALKRIKR</sequence>
<dbReference type="PROSITE" id="PS01124">
    <property type="entry name" value="HTH_ARAC_FAMILY_2"/>
    <property type="match status" value="1"/>
</dbReference>
<dbReference type="PANTHER" id="PTHR43280">
    <property type="entry name" value="ARAC-FAMILY TRANSCRIPTIONAL REGULATOR"/>
    <property type="match status" value="1"/>
</dbReference>
<name>A0A504J8J7_9FLAO</name>
<protein>
    <submittedName>
        <fullName evidence="5">Helix-turn-helix domain-containing protein</fullName>
    </submittedName>
</protein>
<comment type="caution">
    <text evidence="5">The sequence shown here is derived from an EMBL/GenBank/DDBJ whole genome shotgun (WGS) entry which is preliminary data.</text>
</comment>
<evidence type="ECO:0000259" key="4">
    <source>
        <dbReference type="PROSITE" id="PS01124"/>
    </source>
</evidence>